<keyword evidence="4" id="KW-0274">FAD</keyword>
<dbReference type="STRING" id="62708.A0A420HJ38"/>
<evidence type="ECO:0000256" key="2">
    <source>
        <dbReference type="ARBA" id="ARBA00005466"/>
    </source>
</evidence>
<keyword evidence="3" id="KW-0285">Flavoprotein</keyword>
<dbReference type="AlphaFoldDB" id="A0A420HJ38"/>
<feature type="domain" description="FAD-binding PCMH-type" evidence="6">
    <location>
        <begin position="43"/>
        <end position="214"/>
    </location>
</feature>
<dbReference type="EMBL" id="MCBQ01018838">
    <property type="protein sequence ID" value="RKF57438.1"/>
    <property type="molecule type" value="Genomic_DNA"/>
</dbReference>
<dbReference type="GO" id="GO:0071949">
    <property type="term" value="F:FAD binding"/>
    <property type="evidence" value="ECO:0007669"/>
    <property type="project" value="InterPro"/>
</dbReference>
<keyword evidence="8" id="KW-1185">Reference proteome</keyword>
<comment type="cofactor">
    <cofactor evidence="1">
        <name>FAD</name>
        <dbReference type="ChEBI" id="CHEBI:57692"/>
    </cofactor>
</comment>
<proteinExistence type="inferred from homology"/>
<dbReference type="InterPro" id="IPR006094">
    <property type="entry name" value="Oxid_FAD_bind_N"/>
</dbReference>
<reference evidence="7 8" key="1">
    <citation type="journal article" date="2018" name="BMC Genomics">
        <title>Comparative genome analyses reveal sequence features reflecting distinct modes of host-adaptation between dicot and monocot powdery mildew.</title>
        <authorList>
            <person name="Wu Y."/>
            <person name="Ma X."/>
            <person name="Pan Z."/>
            <person name="Kale S.D."/>
            <person name="Song Y."/>
            <person name="King H."/>
            <person name="Zhang Q."/>
            <person name="Presley C."/>
            <person name="Deng X."/>
            <person name="Wei C.I."/>
            <person name="Xiao S."/>
        </authorList>
    </citation>
    <scope>NUCLEOTIDE SEQUENCE [LARGE SCALE GENOMIC DNA]</scope>
    <source>
        <strain evidence="7">UMSG3</strain>
    </source>
</reference>
<evidence type="ECO:0000259" key="6">
    <source>
        <dbReference type="PROSITE" id="PS51387"/>
    </source>
</evidence>
<dbReference type="SUPFAM" id="SSF56176">
    <property type="entry name" value="FAD-binding/transporter-associated domain-like"/>
    <property type="match status" value="1"/>
</dbReference>
<dbReference type="InterPro" id="IPR050416">
    <property type="entry name" value="FAD-linked_Oxidoreductase"/>
</dbReference>
<protein>
    <submittedName>
        <fullName evidence="7">6-hydroxy-D-nicotine oxidase</fullName>
    </submittedName>
</protein>
<dbReference type="GO" id="GO:0016491">
    <property type="term" value="F:oxidoreductase activity"/>
    <property type="evidence" value="ECO:0007669"/>
    <property type="project" value="UniProtKB-KW"/>
</dbReference>
<keyword evidence="5" id="KW-0560">Oxidoreductase</keyword>
<dbReference type="Gene3D" id="3.30.465.10">
    <property type="match status" value="1"/>
</dbReference>
<name>A0A420HJ38_9PEZI</name>
<evidence type="ECO:0000313" key="7">
    <source>
        <dbReference type="EMBL" id="RKF57438.1"/>
    </source>
</evidence>
<evidence type="ECO:0000256" key="4">
    <source>
        <dbReference type="ARBA" id="ARBA00022827"/>
    </source>
</evidence>
<organism evidence="7 8">
    <name type="scientific">Golovinomyces cichoracearum</name>
    <dbReference type="NCBI Taxonomy" id="62708"/>
    <lineage>
        <taxon>Eukaryota</taxon>
        <taxon>Fungi</taxon>
        <taxon>Dikarya</taxon>
        <taxon>Ascomycota</taxon>
        <taxon>Pezizomycotina</taxon>
        <taxon>Leotiomycetes</taxon>
        <taxon>Erysiphales</taxon>
        <taxon>Erysiphaceae</taxon>
        <taxon>Golovinomyces</taxon>
    </lineage>
</organism>
<dbReference type="PROSITE" id="PS51387">
    <property type="entry name" value="FAD_PCMH"/>
    <property type="match status" value="1"/>
</dbReference>
<dbReference type="Pfam" id="PF08031">
    <property type="entry name" value="BBE"/>
    <property type="match status" value="1"/>
</dbReference>
<dbReference type="Gene3D" id="3.40.462.20">
    <property type="match status" value="1"/>
</dbReference>
<sequence>MLHMAKFCSRDVEELKLKLSSEAQTVLEGDDRYDELSRRWSAAAEKRASIIVLPTSTADVSRALQFAQDFKLDLAVKGGGHATCASSSTNGGLCIDLSLMRDVSVDTKRQTIRAAGGALWRDVYEAGESVGLACVGGAVDETGVGGLTLGGGYGYMSGAHGLVIDNLLEVEYVLADGTTVIASERENPDLFWAARGAGAGFGVATSFLYQAHPQTAPVWGGLLVFTAEQLGDVIEAGNDFIGLNDEKGSLVVSVTTPPPTHTVVVLALIYYNGTEQEAQKAFTKLLQLKPMANTLGLISYPSINQLFSGGATVHGMRHSMKGAAFYFPLQPSFAKKLLEELSSFVSKVPDASSSLIAFEFFPHNKIASVPLTATAFANRGPYGNLVSIMGWRESVNDERCRQFSRDISKMSKKVFFSTIRLKDGEEDNNRGVGEYFNYDGLRTSGKSVFGINFSRLVQIKNQYDPKNLFNKGPKLIETSS</sequence>
<evidence type="ECO:0000256" key="5">
    <source>
        <dbReference type="ARBA" id="ARBA00023002"/>
    </source>
</evidence>
<dbReference type="PANTHER" id="PTHR42973:SF39">
    <property type="entry name" value="FAD-BINDING PCMH-TYPE DOMAIN-CONTAINING PROTEIN"/>
    <property type="match status" value="1"/>
</dbReference>
<dbReference type="Proteomes" id="UP000283383">
    <property type="component" value="Unassembled WGS sequence"/>
</dbReference>
<dbReference type="InterPro" id="IPR012951">
    <property type="entry name" value="BBE"/>
</dbReference>
<comment type="similarity">
    <text evidence="2">Belongs to the oxygen-dependent FAD-linked oxidoreductase family.</text>
</comment>
<evidence type="ECO:0000313" key="8">
    <source>
        <dbReference type="Proteomes" id="UP000283383"/>
    </source>
</evidence>
<evidence type="ECO:0000256" key="3">
    <source>
        <dbReference type="ARBA" id="ARBA00022630"/>
    </source>
</evidence>
<gene>
    <name evidence="7" type="ORF">GcM3_188043</name>
</gene>
<dbReference type="InterPro" id="IPR016166">
    <property type="entry name" value="FAD-bd_PCMH"/>
</dbReference>
<dbReference type="InterPro" id="IPR016167">
    <property type="entry name" value="FAD-bd_PCMH_sub1"/>
</dbReference>
<dbReference type="Pfam" id="PF01565">
    <property type="entry name" value="FAD_binding_4"/>
    <property type="match status" value="1"/>
</dbReference>
<comment type="caution">
    <text evidence="7">The sequence shown here is derived from an EMBL/GenBank/DDBJ whole genome shotgun (WGS) entry which is preliminary data.</text>
</comment>
<evidence type="ECO:0000256" key="1">
    <source>
        <dbReference type="ARBA" id="ARBA00001974"/>
    </source>
</evidence>
<dbReference type="InterPro" id="IPR016169">
    <property type="entry name" value="FAD-bd_PCMH_sub2"/>
</dbReference>
<dbReference type="PANTHER" id="PTHR42973">
    <property type="entry name" value="BINDING OXIDOREDUCTASE, PUTATIVE (AFU_ORTHOLOGUE AFUA_1G17690)-RELATED"/>
    <property type="match status" value="1"/>
</dbReference>
<dbReference type="Gene3D" id="3.30.43.10">
    <property type="entry name" value="Uridine Diphospho-n-acetylenolpyruvylglucosamine Reductase, domain 2"/>
    <property type="match status" value="1"/>
</dbReference>
<accession>A0A420HJ38</accession>
<dbReference type="InterPro" id="IPR036318">
    <property type="entry name" value="FAD-bd_PCMH-like_sf"/>
</dbReference>